<evidence type="ECO:0000313" key="2">
    <source>
        <dbReference type="Proteomes" id="UP000007800"/>
    </source>
</evidence>
<feature type="non-terminal residue" evidence="1">
    <location>
        <position position="50"/>
    </location>
</feature>
<dbReference type="Proteomes" id="UP000007800">
    <property type="component" value="Unassembled WGS sequence"/>
</dbReference>
<gene>
    <name evidence="1" type="ORF">Pmar_PMAR002008</name>
</gene>
<evidence type="ECO:0000313" key="1">
    <source>
        <dbReference type="EMBL" id="EEQ98190.1"/>
    </source>
</evidence>
<sequence>LHDLRTQNAAHEATIKQLDESLCDIKRLLSTRGGERRVEPNELPIVMSGS</sequence>
<name>C5LYF2_PERM5</name>
<dbReference type="AlphaFoldDB" id="C5LYF2"/>
<proteinExistence type="predicted"/>
<dbReference type="InParanoid" id="C5LYF2"/>
<keyword evidence="2" id="KW-1185">Reference proteome</keyword>
<protein>
    <submittedName>
        <fullName evidence="1">Uncharacterized protein</fullName>
    </submittedName>
</protein>
<dbReference type="EMBL" id="GG686808">
    <property type="protein sequence ID" value="EEQ98190.1"/>
    <property type="molecule type" value="Genomic_DNA"/>
</dbReference>
<organism evidence="2">
    <name type="scientific">Perkinsus marinus (strain ATCC 50983 / TXsc)</name>
    <dbReference type="NCBI Taxonomy" id="423536"/>
    <lineage>
        <taxon>Eukaryota</taxon>
        <taxon>Sar</taxon>
        <taxon>Alveolata</taxon>
        <taxon>Perkinsozoa</taxon>
        <taxon>Perkinsea</taxon>
        <taxon>Perkinsida</taxon>
        <taxon>Perkinsidae</taxon>
        <taxon>Perkinsus</taxon>
    </lineage>
</organism>
<feature type="non-terminal residue" evidence="1">
    <location>
        <position position="1"/>
    </location>
</feature>
<dbReference type="GeneID" id="9040632"/>
<accession>C5LYF2</accession>
<reference evidence="1 2" key="1">
    <citation type="submission" date="2008-07" db="EMBL/GenBank/DDBJ databases">
        <authorList>
            <person name="El-Sayed N."/>
            <person name="Caler E."/>
            <person name="Inman J."/>
            <person name="Amedeo P."/>
            <person name="Hass B."/>
            <person name="Wortman J."/>
        </authorList>
    </citation>
    <scope>NUCLEOTIDE SEQUENCE [LARGE SCALE GENOMIC DNA]</scope>
    <source>
        <strain evidence="2">ATCC 50983 / TXsc</strain>
    </source>
</reference>
<dbReference type="RefSeq" id="XP_002765473.1">
    <property type="nucleotide sequence ID" value="XM_002765427.1"/>
</dbReference>